<feature type="transmembrane region" description="Helical" evidence="1">
    <location>
        <begin position="322"/>
        <end position="340"/>
    </location>
</feature>
<evidence type="ECO:0000256" key="1">
    <source>
        <dbReference type="SAM" id="Phobius"/>
    </source>
</evidence>
<dbReference type="GO" id="GO:0005886">
    <property type="term" value="C:plasma membrane"/>
    <property type="evidence" value="ECO:0007669"/>
    <property type="project" value="TreeGrafter"/>
</dbReference>
<organism evidence="2 3">
    <name type="scientific">Roseovarius spongiae</name>
    <dbReference type="NCBI Taxonomy" id="2320272"/>
    <lineage>
        <taxon>Bacteria</taxon>
        <taxon>Pseudomonadati</taxon>
        <taxon>Pseudomonadota</taxon>
        <taxon>Alphaproteobacteria</taxon>
        <taxon>Rhodobacterales</taxon>
        <taxon>Roseobacteraceae</taxon>
        <taxon>Roseovarius</taxon>
    </lineage>
</organism>
<feature type="transmembrane region" description="Helical" evidence="1">
    <location>
        <begin position="101"/>
        <end position="117"/>
    </location>
</feature>
<name>A0A3A8B0Q2_9RHOB</name>
<evidence type="ECO:0000313" key="2">
    <source>
        <dbReference type="EMBL" id="RKF17110.1"/>
    </source>
</evidence>
<dbReference type="SUPFAM" id="SSF103473">
    <property type="entry name" value="MFS general substrate transporter"/>
    <property type="match status" value="1"/>
</dbReference>
<feature type="transmembrane region" description="Helical" evidence="1">
    <location>
        <begin position="154"/>
        <end position="175"/>
    </location>
</feature>
<gene>
    <name evidence="2" type="ORF">D6850_06240</name>
</gene>
<keyword evidence="1" id="KW-0472">Membrane</keyword>
<dbReference type="Pfam" id="PF06779">
    <property type="entry name" value="MFS_4"/>
    <property type="match status" value="1"/>
</dbReference>
<feature type="transmembrane region" description="Helical" evidence="1">
    <location>
        <begin position="215"/>
        <end position="235"/>
    </location>
</feature>
<dbReference type="Gene3D" id="1.20.1250.20">
    <property type="entry name" value="MFS general substrate transporter like domains"/>
    <property type="match status" value="1"/>
</dbReference>
<comment type="caution">
    <text evidence="2">The sequence shown here is derived from an EMBL/GenBank/DDBJ whole genome shotgun (WGS) entry which is preliminary data.</text>
</comment>
<dbReference type="EMBL" id="RAPE01000001">
    <property type="protein sequence ID" value="RKF17110.1"/>
    <property type="molecule type" value="Genomic_DNA"/>
</dbReference>
<feature type="transmembrane region" description="Helical" evidence="1">
    <location>
        <begin position="129"/>
        <end position="148"/>
    </location>
</feature>
<reference evidence="2 3" key="1">
    <citation type="submission" date="2018-09" db="EMBL/GenBank/DDBJ databases">
        <title>Roseovarius spongiae sp. nov., isolated from a marine sponge.</title>
        <authorList>
            <person name="Zhuang L."/>
            <person name="Luo L."/>
        </authorList>
    </citation>
    <scope>NUCLEOTIDE SEQUENCE [LARGE SCALE GENOMIC DNA]</scope>
    <source>
        <strain evidence="2 3">HN-E21</strain>
    </source>
</reference>
<proteinExistence type="predicted"/>
<accession>A0A3A8B0Q2</accession>
<feature type="transmembrane region" description="Helical" evidence="1">
    <location>
        <begin position="346"/>
        <end position="369"/>
    </location>
</feature>
<protein>
    <submittedName>
        <fullName evidence="2">YbfB/YjiJ family MFS transporter</fullName>
    </submittedName>
</protein>
<keyword evidence="3" id="KW-1185">Reference proteome</keyword>
<feature type="transmembrane region" description="Helical" evidence="1">
    <location>
        <begin position="187"/>
        <end position="209"/>
    </location>
</feature>
<dbReference type="InterPro" id="IPR010645">
    <property type="entry name" value="MFS_4"/>
</dbReference>
<evidence type="ECO:0000313" key="3">
    <source>
        <dbReference type="Proteomes" id="UP000281128"/>
    </source>
</evidence>
<dbReference type="PANTHER" id="PTHR23537">
    <property type="match status" value="1"/>
</dbReference>
<feature type="transmembrane region" description="Helical" evidence="1">
    <location>
        <begin position="381"/>
        <end position="401"/>
    </location>
</feature>
<feature type="transmembrane region" description="Helical" evidence="1">
    <location>
        <begin position="296"/>
        <end position="315"/>
    </location>
</feature>
<dbReference type="AlphaFoldDB" id="A0A3A8B0Q2"/>
<feature type="transmembrane region" description="Helical" evidence="1">
    <location>
        <begin position="261"/>
        <end position="284"/>
    </location>
</feature>
<keyword evidence="1" id="KW-1133">Transmembrane helix</keyword>
<feature type="transmembrane region" description="Helical" evidence="1">
    <location>
        <begin position="60"/>
        <end position="81"/>
    </location>
</feature>
<dbReference type="Proteomes" id="UP000281128">
    <property type="component" value="Unassembled WGS sequence"/>
</dbReference>
<feature type="transmembrane region" description="Helical" evidence="1">
    <location>
        <begin position="413"/>
        <end position="432"/>
    </location>
</feature>
<dbReference type="OrthoDB" id="9797953at2"/>
<sequence>MTGAGAQPAAASGQALGAPIGFRGDWRSGAESRLCAPSGMVNEMRDLSDARDYYCNTPPALVLTYGISGIFVGIGLARFAYSPIIPLLIRDGWYSDYQAQLLGAWGLAGYLLGGFLAQRFARRFSPGGLSGAMGLLVLLSLLFCSFPIHFVHAAFWRTMSGVAGAVLMIAGLAAVNARLGAMGRQGLGGLVFTGVGAGALLGSIMMVFLPDASAAASSLGLTALCAAALAVNLFAGRRMRRAPKLRGVDAFPRAEARLHHALLLAIAGYALNAFGMTAHSLYVVDYVTREVGLAPRMGALIWTGFGIGAFLAPLVPLRFLRGGLVWICVAQGVAIAGVAVSNLPAVFWGATLIVGFGAPGVGMLVSAFIQRTIGPQSYIRYWALATTGFASAQAFGGFSASRLSQHWGGYQPVFLLGAGCLFAAALAMAGAARLRDRALAARDVAAG</sequence>
<dbReference type="PANTHER" id="PTHR23537:SF1">
    <property type="entry name" value="SUGAR TRANSPORTER"/>
    <property type="match status" value="1"/>
</dbReference>
<dbReference type="InterPro" id="IPR036259">
    <property type="entry name" value="MFS_trans_sf"/>
</dbReference>
<keyword evidence="1" id="KW-0812">Transmembrane</keyword>